<keyword evidence="6" id="KW-0808">Transferase</keyword>
<evidence type="ECO:0000256" key="5">
    <source>
        <dbReference type="ARBA" id="ARBA00022553"/>
    </source>
</evidence>
<dbReference type="InterPro" id="IPR050980">
    <property type="entry name" value="2C_sensor_his_kinase"/>
</dbReference>
<evidence type="ECO:0000256" key="1">
    <source>
        <dbReference type="ARBA" id="ARBA00000085"/>
    </source>
</evidence>
<dbReference type="OrthoDB" id="9804645at2"/>
<comment type="subcellular location">
    <subcellularLocation>
        <location evidence="2">Cell membrane</location>
        <topology evidence="2">Multi-pass membrane protein</topology>
    </subcellularLocation>
</comment>
<dbReference type="SUPFAM" id="SSF47384">
    <property type="entry name" value="Homodimeric domain of signal transducing histidine kinase"/>
    <property type="match status" value="1"/>
</dbReference>
<dbReference type="PANTHER" id="PTHR44936">
    <property type="entry name" value="SENSOR PROTEIN CREC"/>
    <property type="match status" value="1"/>
</dbReference>
<keyword evidence="8" id="KW-0418">Kinase</keyword>
<evidence type="ECO:0000256" key="4">
    <source>
        <dbReference type="ARBA" id="ARBA00022475"/>
    </source>
</evidence>
<evidence type="ECO:0000259" key="11">
    <source>
        <dbReference type="PROSITE" id="PS50109"/>
    </source>
</evidence>
<keyword evidence="10" id="KW-1133">Transmembrane helix</keyword>
<keyword evidence="4" id="KW-1003">Cell membrane</keyword>
<feature type="transmembrane region" description="Helical" evidence="10">
    <location>
        <begin position="124"/>
        <end position="147"/>
    </location>
</feature>
<dbReference type="SUPFAM" id="SSF55874">
    <property type="entry name" value="ATPase domain of HSP90 chaperone/DNA topoisomerase II/histidine kinase"/>
    <property type="match status" value="1"/>
</dbReference>
<dbReference type="InterPro" id="IPR003661">
    <property type="entry name" value="HisK_dim/P_dom"/>
</dbReference>
<dbReference type="PRINTS" id="PR00344">
    <property type="entry name" value="BCTRLSENSOR"/>
</dbReference>
<keyword evidence="10" id="KW-0812">Transmembrane</keyword>
<organism evidence="12 13">
    <name type="scientific">Shewanella canadensis</name>
    <dbReference type="NCBI Taxonomy" id="271096"/>
    <lineage>
        <taxon>Bacteria</taxon>
        <taxon>Pseudomonadati</taxon>
        <taxon>Pseudomonadota</taxon>
        <taxon>Gammaproteobacteria</taxon>
        <taxon>Alteromonadales</taxon>
        <taxon>Shewanellaceae</taxon>
        <taxon>Shewanella</taxon>
    </lineage>
</organism>
<sequence>MKQLFVRLFIICMSATLLVLTLIAYLEQEVYLEQAKSYYLEQSQIVRNSIKRELDNGLSSETEVLAWWSSQLGVRITIAEPSISHSKIAQYSITDSGEYVQVEVPFTQQNHLIFSYAQEASAGYLVMIYASYLLIFILVALLVFLISRVSYRYLEGMSQAIERIVGGDYGKQIPRSRHKPLNKLLSLTNQLAEQLMLQKQQQIILNGAIGHELRSPLMRLRLALDMGRKGDYGEPDIYLREMDEGLSELEELTTELIWIARAQYNPTPQELQSLDLSQLVIECSQRYSQVNLTAEPDIYISAQPLLIERAIYNLLDNAEKFAVERIEVHLFRDQTRIKLVVEDDGSGLPESSLNKVFIPFYQIDKSRNKPHQGAGLGLAIAKLAIELNGGNISVTNGHLGGARFEMSWPRA</sequence>
<evidence type="ECO:0000256" key="6">
    <source>
        <dbReference type="ARBA" id="ARBA00022679"/>
    </source>
</evidence>
<dbReference type="InterPro" id="IPR036097">
    <property type="entry name" value="HisK_dim/P_sf"/>
</dbReference>
<reference evidence="12 13" key="1">
    <citation type="submission" date="2018-12" db="EMBL/GenBank/DDBJ databases">
        <authorList>
            <person name="Yu L."/>
        </authorList>
    </citation>
    <scope>NUCLEOTIDE SEQUENCE [LARGE SCALE GENOMIC DNA]</scope>
    <source>
        <strain evidence="12 13">HAW-EB2</strain>
    </source>
</reference>
<dbReference type="InterPro" id="IPR003594">
    <property type="entry name" value="HATPase_dom"/>
</dbReference>
<dbReference type="InterPro" id="IPR005467">
    <property type="entry name" value="His_kinase_dom"/>
</dbReference>
<accession>A0A3S0K8Q2</accession>
<dbReference type="GO" id="GO:0005886">
    <property type="term" value="C:plasma membrane"/>
    <property type="evidence" value="ECO:0007669"/>
    <property type="project" value="UniProtKB-SubCell"/>
</dbReference>
<protein>
    <recommendedName>
        <fullName evidence="3">histidine kinase</fullName>
        <ecNumber evidence="3">2.7.13.3</ecNumber>
    </recommendedName>
</protein>
<dbReference type="RefSeq" id="WP_126521216.1">
    <property type="nucleotide sequence ID" value="NZ_RXNU01000008.1"/>
</dbReference>
<evidence type="ECO:0000256" key="3">
    <source>
        <dbReference type="ARBA" id="ARBA00012438"/>
    </source>
</evidence>
<dbReference type="Gene3D" id="1.10.287.130">
    <property type="match status" value="1"/>
</dbReference>
<evidence type="ECO:0000256" key="7">
    <source>
        <dbReference type="ARBA" id="ARBA00022741"/>
    </source>
</evidence>
<dbReference type="Proteomes" id="UP000267448">
    <property type="component" value="Unassembled WGS sequence"/>
</dbReference>
<dbReference type="GO" id="GO:0000155">
    <property type="term" value="F:phosphorelay sensor kinase activity"/>
    <property type="evidence" value="ECO:0007669"/>
    <property type="project" value="InterPro"/>
</dbReference>
<evidence type="ECO:0000256" key="9">
    <source>
        <dbReference type="ARBA" id="ARBA00022840"/>
    </source>
</evidence>
<name>A0A3S0K8Q2_9GAMM</name>
<gene>
    <name evidence="12" type="ORF">EKG38_15915</name>
</gene>
<feature type="transmembrane region" description="Helical" evidence="10">
    <location>
        <begin position="5"/>
        <end position="26"/>
    </location>
</feature>
<dbReference type="PROSITE" id="PS50109">
    <property type="entry name" value="HIS_KIN"/>
    <property type="match status" value="1"/>
</dbReference>
<keyword evidence="7" id="KW-0547">Nucleotide-binding</keyword>
<keyword evidence="9" id="KW-0067">ATP-binding</keyword>
<dbReference type="AlphaFoldDB" id="A0A3S0K8Q2"/>
<comment type="catalytic activity">
    <reaction evidence="1">
        <text>ATP + protein L-histidine = ADP + protein N-phospho-L-histidine.</text>
        <dbReference type="EC" id="2.7.13.3"/>
    </reaction>
</comment>
<dbReference type="EC" id="2.7.13.3" evidence="3"/>
<dbReference type="PANTHER" id="PTHR44936:SF10">
    <property type="entry name" value="SENSOR PROTEIN RSTB"/>
    <property type="match status" value="1"/>
</dbReference>
<evidence type="ECO:0000256" key="10">
    <source>
        <dbReference type="SAM" id="Phobius"/>
    </source>
</evidence>
<evidence type="ECO:0000256" key="2">
    <source>
        <dbReference type="ARBA" id="ARBA00004651"/>
    </source>
</evidence>
<dbReference type="GO" id="GO:0005524">
    <property type="term" value="F:ATP binding"/>
    <property type="evidence" value="ECO:0007669"/>
    <property type="project" value="UniProtKB-KW"/>
</dbReference>
<dbReference type="InterPro" id="IPR036890">
    <property type="entry name" value="HATPase_C_sf"/>
</dbReference>
<keyword evidence="5" id="KW-0597">Phosphoprotein</keyword>
<dbReference type="EMBL" id="RXNU01000008">
    <property type="protein sequence ID" value="RTR38047.1"/>
    <property type="molecule type" value="Genomic_DNA"/>
</dbReference>
<dbReference type="Gene3D" id="3.30.565.10">
    <property type="entry name" value="Histidine kinase-like ATPase, C-terminal domain"/>
    <property type="match status" value="1"/>
</dbReference>
<dbReference type="CDD" id="cd00082">
    <property type="entry name" value="HisKA"/>
    <property type="match status" value="1"/>
</dbReference>
<dbReference type="SMART" id="SM00387">
    <property type="entry name" value="HATPase_c"/>
    <property type="match status" value="1"/>
</dbReference>
<keyword evidence="10" id="KW-0472">Membrane</keyword>
<comment type="caution">
    <text evidence="12">The sequence shown here is derived from an EMBL/GenBank/DDBJ whole genome shotgun (WGS) entry which is preliminary data.</text>
</comment>
<evidence type="ECO:0000256" key="8">
    <source>
        <dbReference type="ARBA" id="ARBA00022777"/>
    </source>
</evidence>
<evidence type="ECO:0000313" key="12">
    <source>
        <dbReference type="EMBL" id="RTR38047.1"/>
    </source>
</evidence>
<feature type="domain" description="Histidine kinase" evidence="11">
    <location>
        <begin position="208"/>
        <end position="411"/>
    </location>
</feature>
<dbReference type="InterPro" id="IPR004358">
    <property type="entry name" value="Sig_transdc_His_kin-like_C"/>
</dbReference>
<dbReference type="Pfam" id="PF02518">
    <property type="entry name" value="HATPase_c"/>
    <property type="match status" value="1"/>
</dbReference>
<proteinExistence type="predicted"/>
<evidence type="ECO:0000313" key="13">
    <source>
        <dbReference type="Proteomes" id="UP000267448"/>
    </source>
</evidence>
<keyword evidence="13" id="KW-1185">Reference proteome</keyword>